<keyword evidence="3" id="KW-0998">Cell outer membrane</keyword>
<evidence type="ECO:0000256" key="2">
    <source>
        <dbReference type="ARBA" id="ARBA00023136"/>
    </source>
</evidence>
<dbReference type="InterPro" id="IPR010104">
    <property type="entry name" value="TonB_rcpt_bac"/>
</dbReference>
<dbReference type="EMBL" id="MLJW01000033">
    <property type="protein sequence ID" value="OIR08239.1"/>
    <property type="molecule type" value="Genomic_DNA"/>
</dbReference>
<gene>
    <name evidence="7" type="ORF">GALL_97430</name>
</gene>
<feature type="domain" description="TonB-dependent receptor-like beta-barrel" evidence="5">
    <location>
        <begin position="440"/>
        <end position="892"/>
    </location>
</feature>
<dbReference type="CDD" id="cd01347">
    <property type="entry name" value="ligand_gated_channel"/>
    <property type="match status" value="1"/>
</dbReference>
<dbReference type="InterPro" id="IPR000531">
    <property type="entry name" value="Beta-barrel_TonB"/>
</dbReference>
<dbReference type="SUPFAM" id="SSF56935">
    <property type="entry name" value="Porins"/>
    <property type="match status" value="1"/>
</dbReference>
<dbReference type="InterPro" id="IPR037066">
    <property type="entry name" value="Plug_dom_sf"/>
</dbReference>
<dbReference type="PANTHER" id="PTHR40980">
    <property type="entry name" value="PLUG DOMAIN-CONTAINING PROTEIN"/>
    <property type="match status" value="1"/>
</dbReference>
<dbReference type="Gene3D" id="2.170.130.10">
    <property type="entry name" value="TonB-dependent receptor, plug domain"/>
    <property type="match status" value="1"/>
</dbReference>
<dbReference type="GO" id="GO:0009279">
    <property type="term" value="C:cell outer membrane"/>
    <property type="evidence" value="ECO:0007669"/>
    <property type="project" value="UniProtKB-SubCell"/>
</dbReference>
<comment type="caution">
    <text evidence="7">The sequence shown here is derived from an EMBL/GenBank/DDBJ whole genome shotgun (WGS) entry which is preliminary data.</text>
</comment>
<reference evidence="7" key="1">
    <citation type="submission" date="2016-10" db="EMBL/GenBank/DDBJ databases">
        <title>Sequence of Gallionella enrichment culture.</title>
        <authorList>
            <person name="Poehlein A."/>
            <person name="Muehling M."/>
            <person name="Daniel R."/>
        </authorList>
    </citation>
    <scope>NUCLEOTIDE SEQUENCE</scope>
</reference>
<evidence type="ECO:0000259" key="5">
    <source>
        <dbReference type="Pfam" id="PF00593"/>
    </source>
</evidence>
<evidence type="ECO:0000256" key="1">
    <source>
        <dbReference type="ARBA" id="ARBA00004442"/>
    </source>
</evidence>
<feature type="domain" description="TonB-dependent receptor plug" evidence="6">
    <location>
        <begin position="88"/>
        <end position="178"/>
    </location>
</feature>
<sequence>MNIHMVAHSRGPAVAPRNRTGAFLLAFLLALIAGNERLAAQEKTTSKPAEKPAATAADQSSDEPIMMANYVVTGVRASLISAEEIKLNSPEFVDSIVAEDIGKFPDFTVAEALQRVPGVQVGRAQGEVSSVVIRGLPNIETTVNGYEVFTGTARGVALQDIPAEMVAGVDVYKVAGPDKLEGGVAGLIDVRLRRPFDFKGPAIAVTTRGSYATQAQANSYNISGLVSNRWKTSMGEFGALLDVAVARSRFMDQIVDNYVHFGANGEQFDLAADPTGARGYYADNFGIQMSPGDRKRTGISAMFQWKPNDQTEFYWDNLYTHYDNLHSVDFFIGIPSWANAGFYIDNVSLFPAGYDGYNVPEKYDSAGTPARFVKSLTAHNTNTLTSTQAFHDKTDTYQGAFGGKWDNGTVKVTGELSYNVSTYRPRGAILDTQTVTPVLNITYNDNNASSVSTSGIDYTNPANFYLTQLFDQWSRAHSVQYALRSDLLYRLRTTFMKSLQFGARYADRDVNYSSANGGGDFQWMRAPANSVSGLGHLSPTNLFVGSNQIGIRQWWCADPSYLLNNTDVIRQIFGHPVGAPPADPSMSFKDKEKTTTLYAMANYSTDVGGMVLDGLFGVRMVHTADSLGGYQRQVVNGNTTGAYELTTVTRSRNAVLPTATGRLKLVENLYLRASISKTMTRPDFAALNPALSLTSPGPTLPGQGSGGNPDLDPIRSTNYDLSLEYYPTKSSMASIAGFYRSLDGYIQSYGSEETINGSFYTVTRPRSTHNGYLQGAELACQYFFDFLPEPFKGVGVQANYTYIKGETENPLTNEKQPIAQVSKDNYNLVLIYEHGPFSGRLAYNWRGRYIDSFNQSGIQPSTVWVQPRGQLDFSASYDLGRGFTVSFDATNITKSKYRDNFGNLPMFTRDVRSYDTTYMVGLSYKY</sequence>
<keyword evidence="7" id="KW-0675">Receptor</keyword>
<dbReference type="InterPro" id="IPR012910">
    <property type="entry name" value="Plug_dom"/>
</dbReference>
<dbReference type="PANTHER" id="PTHR40980:SF3">
    <property type="entry name" value="TONB-DEPENDENT RECEPTOR-LIKE BETA-BARREL DOMAIN-CONTAINING PROTEIN"/>
    <property type="match status" value="1"/>
</dbReference>
<dbReference type="InterPro" id="IPR036942">
    <property type="entry name" value="Beta-barrel_TonB_sf"/>
</dbReference>
<dbReference type="Gene3D" id="2.40.170.20">
    <property type="entry name" value="TonB-dependent receptor, beta-barrel domain"/>
    <property type="match status" value="1"/>
</dbReference>
<comment type="subcellular location">
    <subcellularLocation>
        <location evidence="1">Cell outer membrane</location>
    </subcellularLocation>
</comment>
<accession>A0A1J5SIJ6</accession>
<protein>
    <submittedName>
        <fullName evidence="7">TonB dependent receptor</fullName>
    </submittedName>
</protein>
<dbReference type="Pfam" id="PF07715">
    <property type="entry name" value="Plug"/>
    <property type="match status" value="1"/>
</dbReference>
<dbReference type="Pfam" id="PF00593">
    <property type="entry name" value="TonB_dep_Rec_b-barrel"/>
    <property type="match status" value="1"/>
</dbReference>
<name>A0A1J5SIJ6_9ZZZZ</name>
<evidence type="ECO:0000313" key="7">
    <source>
        <dbReference type="EMBL" id="OIR08239.1"/>
    </source>
</evidence>
<feature type="region of interest" description="Disordered" evidence="4">
    <location>
        <begin position="41"/>
        <end position="60"/>
    </location>
</feature>
<proteinExistence type="predicted"/>
<keyword evidence="2" id="KW-0472">Membrane</keyword>
<evidence type="ECO:0000256" key="3">
    <source>
        <dbReference type="ARBA" id="ARBA00023237"/>
    </source>
</evidence>
<organism evidence="7">
    <name type="scientific">mine drainage metagenome</name>
    <dbReference type="NCBI Taxonomy" id="410659"/>
    <lineage>
        <taxon>unclassified sequences</taxon>
        <taxon>metagenomes</taxon>
        <taxon>ecological metagenomes</taxon>
    </lineage>
</organism>
<dbReference type="NCBIfam" id="TIGR01782">
    <property type="entry name" value="TonB-Xanth-Caul"/>
    <property type="match status" value="1"/>
</dbReference>
<evidence type="ECO:0000259" key="6">
    <source>
        <dbReference type="Pfam" id="PF07715"/>
    </source>
</evidence>
<dbReference type="AlphaFoldDB" id="A0A1J5SIJ6"/>
<evidence type="ECO:0000256" key="4">
    <source>
        <dbReference type="SAM" id="MobiDB-lite"/>
    </source>
</evidence>